<sequence>MLVKPRTPTPFRPLQTDTQQLINEERAKQASAKRIISMSGVGNERYGKKHIKSPT</sequence>
<gene>
    <name evidence="2" type="ORF">SAMN04488135_12155</name>
</gene>
<evidence type="ECO:0000313" key="2">
    <source>
        <dbReference type="EMBL" id="SHI32986.1"/>
    </source>
</evidence>
<protein>
    <submittedName>
        <fullName evidence="2">Uncharacterized protein</fullName>
    </submittedName>
</protein>
<accession>A0A1M6A990</accession>
<name>A0A1M6A990_9BURK</name>
<evidence type="ECO:0000256" key="1">
    <source>
        <dbReference type="SAM" id="MobiDB-lite"/>
    </source>
</evidence>
<reference evidence="2 3" key="1">
    <citation type="submission" date="2016-11" db="EMBL/GenBank/DDBJ databases">
        <authorList>
            <person name="Jaros S."/>
            <person name="Januszkiewicz K."/>
            <person name="Wedrychowicz H."/>
        </authorList>
    </citation>
    <scope>NUCLEOTIDE SEQUENCE [LARGE SCALE GENOMIC DNA]</scope>
    <source>
        <strain evidence="2 3">CGMCC 1.10190</strain>
    </source>
</reference>
<dbReference type="EMBL" id="FQXE01000021">
    <property type="protein sequence ID" value="SHI32986.1"/>
    <property type="molecule type" value="Genomic_DNA"/>
</dbReference>
<dbReference type="STRING" id="658167.SAMN04488135_12155"/>
<organism evidence="2 3">
    <name type="scientific">Pollutimonas bauzanensis</name>
    <dbReference type="NCBI Taxonomy" id="658167"/>
    <lineage>
        <taxon>Bacteria</taxon>
        <taxon>Pseudomonadati</taxon>
        <taxon>Pseudomonadota</taxon>
        <taxon>Betaproteobacteria</taxon>
        <taxon>Burkholderiales</taxon>
        <taxon>Alcaligenaceae</taxon>
        <taxon>Pollutimonas</taxon>
    </lineage>
</organism>
<evidence type="ECO:0000313" key="3">
    <source>
        <dbReference type="Proteomes" id="UP000184226"/>
    </source>
</evidence>
<dbReference type="RefSeq" id="WP_178372396.1">
    <property type="nucleotide sequence ID" value="NZ_FQXE01000021.1"/>
</dbReference>
<dbReference type="Proteomes" id="UP000184226">
    <property type="component" value="Unassembled WGS sequence"/>
</dbReference>
<keyword evidence="3" id="KW-1185">Reference proteome</keyword>
<dbReference type="AlphaFoldDB" id="A0A1M6A990"/>
<feature type="region of interest" description="Disordered" evidence="1">
    <location>
        <begin position="27"/>
        <end position="55"/>
    </location>
</feature>
<proteinExistence type="predicted"/>